<keyword evidence="5" id="KW-1185">Reference proteome</keyword>
<dbReference type="PANTHER" id="PTHR43393:SF3">
    <property type="entry name" value="LYSINE DECARBOXYLASE-LIKE PROTEIN"/>
    <property type="match status" value="1"/>
</dbReference>
<accession>A0A518AU25</accession>
<dbReference type="OrthoDB" id="9801098at2"/>
<sequence>MPKPTPDEFTLDARHPGLSEAVERNRKAILNSPSYKLAEYDVDFIKRDEQRPVRMQLELQKTEQLLREHHIETMIVVFGGTQIVPRDQAEQRVEIAKKELAAAPDDKRLQRALVRSEAQLAKSYYYDHAREFAKLVSSTCQSDGKCEFVVTTGGGPGIMEAANRGAYDVGAKNVGLNIELPHEQEPNPYITPELCFQFHYFAMRKFHFILRAAALVVFPGGYGTLDELFNTLCLRQTGRMQAIPIILYGRKYWESIINFQQLADEGVIADEHLDLVQFAETPEEAWIIISDFHL</sequence>
<organism evidence="4 5">
    <name type="scientific">Aeoliella mucimassa</name>
    <dbReference type="NCBI Taxonomy" id="2527972"/>
    <lineage>
        <taxon>Bacteria</taxon>
        <taxon>Pseudomonadati</taxon>
        <taxon>Planctomycetota</taxon>
        <taxon>Planctomycetia</taxon>
        <taxon>Pirellulales</taxon>
        <taxon>Lacipirellulaceae</taxon>
        <taxon>Aeoliella</taxon>
    </lineage>
</organism>
<evidence type="ECO:0000256" key="1">
    <source>
        <dbReference type="ARBA" id="ARBA00000274"/>
    </source>
</evidence>
<dbReference type="GO" id="GO:0005829">
    <property type="term" value="C:cytosol"/>
    <property type="evidence" value="ECO:0007669"/>
    <property type="project" value="TreeGrafter"/>
</dbReference>
<protein>
    <recommendedName>
        <fullName evidence="3">AMP nucleosidase</fullName>
        <ecNumber evidence="2">3.2.2.4</ecNumber>
    </recommendedName>
    <alternativeName>
        <fullName evidence="3">AMP nucleosidase</fullName>
    </alternativeName>
</protein>
<gene>
    <name evidence="4" type="ORF">Pan181_44500</name>
</gene>
<reference evidence="4 5" key="1">
    <citation type="submission" date="2019-02" db="EMBL/GenBank/DDBJ databases">
        <title>Deep-cultivation of Planctomycetes and their phenomic and genomic characterization uncovers novel biology.</title>
        <authorList>
            <person name="Wiegand S."/>
            <person name="Jogler M."/>
            <person name="Boedeker C."/>
            <person name="Pinto D."/>
            <person name="Vollmers J."/>
            <person name="Rivas-Marin E."/>
            <person name="Kohn T."/>
            <person name="Peeters S.H."/>
            <person name="Heuer A."/>
            <person name="Rast P."/>
            <person name="Oberbeckmann S."/>
            <person name="Bunk B."/>
            <person name="Jeske O."/>
            <person name="Meyerdierks A."/>
            <person name="Storesund J.E."/>
            <person name="Kallscheuer N."/>
            <person name="Luecker S."/>
            <person name="Lage O.M."/>
            <person name="Pohl T."/>
            <person name="Merkel B.J."/>
            <person name="Hornburger P."/>
            <person name="Mueller R.-W."/>
            <person name="Bruemmer F."/>
            <person name="Labrenz M."/>
            <person name="Spormann A.M."/>
            <person name="Op den Camp H."/>
            <person name="Overmann J."/>
            <person name="Amann R."/>
            <person name="Jetten M.S.M."/>
            <person name="Mascher T."/>
            <person name="Medema M.H."/>
            <person name="Devos D.P."/>
            <person name="Kaster A.-K."/>
            <person name="Ovreas L."/>
            <person name="Rohde M."/>
            <person name="Galperin M.Y."/>
            <person name="Jogler C."/>
        </authorList>
    </citation>
    <scope>NUCLEOTIDE SEQUENCE [LARGE SCALE GENOMIC DNA]</scope>
    <source>
        <strain evidence="4 5">Pan181</strain>
    </source>
</reference>
<dbReference type="RefSeq" id="WP_145249855.1">
    <property type="nucleotide sequence ID" value="NZ_CP036278.1"/>
</dbReference>
<dbReference type="AlphaFoldDB" id="A0A518AU25"/>
<evidence type="ECO:0000313" key="4">
    <source>
        <dbReference type="EMBL" id="QDU58217.1"/>
    </source>
</evidence>
<comment type="catalytic activity">
    <reaction evidence="1">
        <text>AMP + H2O = D-ribose 5-phosphate + adenine</text>
        <dbReference type="Rhea" id="RHEA:20129"/>
        <dbReference type="ChEBI" id="CHEBI:15377"/>
        <dbReference type="ChEBI" id="CHEBI:16708"/>
        <dbReference type="ChEBI" id="CHEBI:78346"/>
        <dbReference type="ChEBI" id="CHEBI:456215"/>
        <dbReference type="EC" id="3.2.2.4"/>
    </reaction>
</comment>
<evidence type="ECO:0000256" key="2">
    <source>
        <dbReference type="ARBA" id="ARBA00011985"/>
    </source>
</evidence>
<dbReference type="InterPro" id="IPR052341">
    <property type="entry name" value="LOG_family_nucleotidases"/>
</dbReference>
<dbReference type="KEGG" id="amuc:Pan181_44500"/>
<dbReference type="InterPro" id="IPR031100">
    <property type="entry name" value="LOG_fam"/>
</dbReference>
<dbReference type="EMBL" id="CP036278">
    <property type="protein sequence ID" value="QDU58217.1"/>
    <property type="molecule type" value="Genomic_DNA"/>
</dbReference>
<name>A0A518AU25_9BACT</name>
<dbReference type="Gene3D" id="3.40.50.450">
    <property type="match status" value="1"/>
</dbReference>
<proteinExistence type="predicted"/>
<dbReference type="Proteomes" id="UP000315750">
    <property type="component" value="Chromosome"/>
</dbReference>
<dbReference type="EC" id="3.2.2.4" evidence="2"/>
<dbReference type="SUPFAM" id="SSF102405">
    <property type="entry name" value="MCP/YpsA-like"/>
    <property type="match status" value="1"/>
</dbReference>
<dbReference type="Pfam" id="PF03641">
    <property type="entry name" value="Lysine_decarbox"/>
    <property type="match status" value="1"/>
</dbReference>
<evidence type="ECO:0000256" key="3">
    <source>
        <dbReference type="ARBA" id="ARBA00031983"/>
    </source>
</evidence>
<evidence type="ECO:0000313" key="5">
    <source>
        <dbReference type="Proteomes" id="UP000315750"/>
    </source>
</evidence>
<dbReference type="PANTHER" id="PTHR43393">
    <property type="entry name" value="CYTOKININ RIBOSIDE 5'-MONOPHOSPHATE PHOSPHORIBOHYDROLASE"/>
    <property type="match status" value="1"/>
</dbReference>
<dbReference type="GO" id="GO:0008714">
    <property type="term" value="F:AMP nucleosidase activity"/>
    <property type="evidence" value="ECO:0007669"/>
    <property type="project" value="UniProtKB-EC"/>
</dbReference>